<evidence type="ECO:0000259" key="8">
    <source>
        <dbReference type="PROSITE" id="PS50853"/>
    </source>
</evidence>
<dbReference type="PROSITE" id="PS50853">
    <property type="entry name" value="FN3"/>
    <property type="match status" value="1"/>
</dbReference>
<evidence type="ECO:0000313" key="9">
    <source>
        <dbReference type="EMBL" id="MCW4156561.1"/>
    </source>
</evidence>
<gene>
    <name evidence="9" type="ORF">ONT23_13725</name>
</gene>
<proteinExistence type="predicted"/>
<dbReference type="AlphaFoldDB" id="A0AAW5UPF6"/>
<dbReference type="InterPro" id="IPR013425">
    <property type="entry name" value="Autotrns_rpt"/>
</dbReference>
<evidence type="ECO:0000256" key="1">
    <source>
        <dbReference type="ARBA" id="ARBA00004613"/>
    </source>
</evidence>
<keyword evidence="3" id="KW-0479">Metal-binding</keyword>
<dbReference type="InterPro" id="IPR003961">
    <property type="entry name" value="FN3_dom"/>
</dbReference>
<dbReference type="PANTHER" id="PTHR42970">
    <property type="entry name" value="PECTATE LYASE C-RELATED"/>
    <property type="match status" value="1"/>
</dbReference>
<keyword evidence="2" id="KW-0964">Secreted</keyword>
<feature type="chain" id="PRO_5043879626" evidence="7">
    <location>
        <begin position="23"/>
        <end position="1164"/>
    </location>
</feature>
<dbReference type="Gene3D" id="2.160.20.10">
    <property type="entry name" value="Single-stranded right-handed beta-helix, Pectin lyase-like"/>
    <property type="match status" value="1"/>
</dbReference>
<dbReference type="Pfam" id="PF00041">
    <property type="entry name" value="fn3"/>
    <property type="match status" value="1"/>
</dbReference>
<dbReference type="Pfam" id="PF18884">
    <property type="entry name" value="TSP3_bac"/>
    <property type="match status" value="1"/>
</dbReference>
<organism evidence="9 10">
    <name type="scientific">Segatella copri</name>
    <dbReference type="NCBI Taxonomy" id="165179"/>
    <lineage>
        <taxon>Bacteria</taxon>
        <taxon>Pseudomonadati</taxon>
        <taxon>Bacteroidota</taxon>
        <taxon>Bacteroidia</taxon>
        <taxon>Bacteroidales</taxon>
        <taxon>Prevotellaceae</taxon>
        <taxon>Segatella</taxon>
    </lineage>
</organism>
<reference evidence="9" key="1">
    <citation type="submission" date="2022-11" db="EMBL/GenBank/DDBJ databases">
        <title>Genomic repertoires linked with pathogenic potency of arthritogenic Prevotella copri isolated from the gut of rheumatoid arthritis patients.</title>
        <authorList>
            <person name="Nii T."/>
            <person name="Maeda Y."/>
            <person name="Motooka D."/>
            <person name="Naito M."/>
            <person name="Matsumoto Y."/>
            <person name="Ogawa T."/>
            <person name="Oguro-Igashira E."/>
            <person name="Kishikawa T."/>
            <person name="Yamashita M."/>
            <person name="Koizumi S."/>
            <person name="Kurakawa T."/>
            <person name="Okumura R."/>
            <person name="Kayama H."/>
            <person name="Murakami M."/>
            <person name="Sakaguchi T."/>
            <person name="Das B."/>
            <person name="Nakamura S."/>
            <person name="Okada Y."/>
            <person name="Kumanogoh A."/>
            <person name="Takeda K."/>
        </authorList>
    </citation>
    <scope>NUCLEOTIDE SEQUENCE</scope>
    <source>
        <strain evidence="9">H012_8</strain>
    </source>
</reference>
<protein>
    <submittedName>
        <fullName evidence="9">Fibronectin type III domain-containing protein</fullName>
    </submittedName>
</protein>
<sequence>MNRTNKILFSALLAGGSLAAQAQQLAFPDAQGWGRFAAGARQGGAVYHVTNLNDSGSGSLRDAISQPNRFVVFDVAGVINIKDRLVFKNNLYIAGQTAPGEGITVYGNGVSFSGADNIIVRHMRFRMGHKGSSGKDAAGIAYGQNMIFDHCSFSWGLDETFSINPDNKGKHPDYITISNCIMGQGLMPHSAGGLMQSDYISLYRNLYIDNATRNNKIKGINQYVNNIVYNWKNGCYIMGGDSKGDSFVNIEGNLFINGPANGGNAFSGGAGEGAFNFYGEDNWQDSNMDGKFDPKAVTNYAAGVRQSTRYDYPEMPKWAGNTLLENLLPIVGASLPYRDYSDCYMVDEVNSLGKQGELLANEENLPYGTPDKWTVWGGNKKIDSDGDGMPDAWEKANGTDPNKDDALVIAANGYANIENYINSITVADRDYFLRMPMCVEFVSSTSSSIKLKWRDYTYAEDGFCVEITKKGENQWKEVARMAANSTSYTIEGLEPGVAYMVRVRAFADAGKYSEYSPELTMTTRPVETGMVDIDSYQPDLTWNPSATDWDLKSKSWNKGQDAFVNGKNVLFDAAGDINVNLSETVSPAVVVVKGNGRVAVEGAGAISGEASVNKGGEGTLVLNTLNSYTGPTVLHEGILEINSLKNGSEPSAIGASANFAQSWIFDGGTYLYTGGTTSTDRAAQVKSETELNIAKEDATVTLNGVFEGDGNLAFNGEGQVTIGTNKFFGYKGATILRGGKLNLSTTDISKAGIGSSSKLVMAGGELKTKGEPNGYETYSFPIEVKEGTTSQFSPNRFCYMKNKVTGSGNLQLNIPYMREYLMGNYAEFTGRLIANGVSSEKDGSLLLFNSGSVTMPNAVIEATGNTRLASWETNSNLKIGGLSGTSKTYLSGSSKKTKGFTCTWTVGSANTNETFAGKINNWAAGGSGYQGTVSITKTGTGYWRLTGNNDYKGITNVLKGNLIVNGTNSGTGAVNVMKDAILSGKGSIAGLVRIYEGGKLQAGDVEEGANGARLTLKGNLEVRTGGVVSLLTDGSSYNTISAGSVTLEDEAVIQIGDEADALFFVDGETIPVFSAGVKVNGKVQMIPETPGDGQTWDLSKLATEGVVKVVDNPTSIKDVLAGKDIKKIECFDMSGKKIAAVGKGTFMYRITTKNGEVFTRKIVR</sequence>
<dbReference type="SUPFAM" id="SSF49265">
    <property type="entry name" value="Fibronectin type III"/>
    <property type="match status" value="1"/>
</dbReference>
<evidence type="ECO:0000256" key="3">
    <source>
        <dbReference type="ARBA" id="ARBA00022723"/>
    </source>
</evidence>
<dbReference type="InterPro" id="IPR059100">
    <property type="entry name" value="TSP3_bac"/>
</dbReference>
<dbReference type="NCBIfam" id="TIGR02601">
    <property type="entry name" value="autotrns_rpt"/>
    <property type="match status" value="2"/>
</dbReference>
<dbReference type="Gene3D" id="2.60.40.10">
    <property type="entry name" value="Immunoglobulins"/>
    <property type="match status" value="1"/>
</dbReference>
<evidence type="ECO:0000313" key="10">
    <source>
        <dbReference type="Proteomes" id="UP001209168"/>
    </source>
</evidence>
<feature type="signal peptide" evidence="7">
    <location>
        <begin position="1"/>
        <end position="22"/>
    </location>
</feature>
<dbReference type="CDD" id="cd00063">
    <property type="entry name" value="FN3"/>
    <property type="match status" value="1"/>
</dbReference>
<feature type="domain" description="Fibronectin type-III" evidence="8">
    <location>
        <begin position="435"/>
        <end position="526"/>
    </location>
</feature>
<evidence type="ECO:0000256" key="5">
    <source>
        <dbReference type="ARBA" id="ARBA00022837"/>
    </source>
</evidence>
<dbReference type="InterPro" id="IPR011050">
    <property type="entry name" value="Pectin_lyase_fold/virulence"/>
</dbReference>
<dbReference type="SMART" id="SM00060">
    <property type="entry name" value="FN3"/>
    <property type="match status" value="1"/>
</dbReference>
<dbReference type="PANTHER" id="PTHR42970:SF1">
    <property type="entry name" value="PECTATE LYASE C-RELATED"/>
    <property type="match status" value="1"/>
</dbReference>
<name>A0AAW5UPF6_9BACT</name>
<evidence type="ECO:0000256" key="2">
    <source>
        <dbReference type="ARBA" id="ARBA00022525"/>
    </source>
</evidence>
<keyword evidence="4 7" id="KW-0732">Signal</keyword>
<dbReference type="InterPro" id="IPR012334">
    <property type="entry name" value="Pectin_lyas_fold"/>
</dbReference>
<evidence type="ECO:0000256" key="6">
    <source>
        <dbReference type="ARBA" id="ARBA00023180"/>
    </source>
</evidence>
<dbReference type="SUPFAM" id="SSF51126">
    <property type="entry name" value="Pectin lyase-like"/>
    <property type="match status" value="2"/>
</dbReference>
<evidence type="ECO:0000256" key="7">
    <source>
        <dbReference type="SAM" id="SignalP"/>
    </source>
</evidence>
<accession>A0AAW5UPF6</accession>
<dbReference type="Proteomes" id="UP001209168">
    <property type="component" value="Unassembled WGS sequence"/>
</dbReference>
<comment type="caution">
    <text evidence="9">The sequence shown here is derived from an EMBL/GenBank/DDBJ whole genome shotgun (WGS) entry which is preliminary data.</text>
</comment>
<evidence type="ECO:0000256" key="4">
    <source>
        <dbReference type="ARBA" id="ARBA00022729"/>
    </source>
</evidence>
<dbReference type="InterPro" id="IPR013783">
    <property type="entry name" value="Ig-like_fold"/>
</dbReference>
<dbReference type="RefSeq" id="WP_264902114.1">
    <property type="nucleotide sequence ID" value="NZ_JAPDVH010000001.1"/>
</dbReference>
<dbReference type="InterPro" id="IPR036116">
    <property type="entry name" value="FN3_sf"/>
</dbReference>
<keyword evidence="5" id="KW-0106">Calcium</keyword>
<dbReference type="GO" id="GO:0046872">
    <property type="term" value="F:metal ion binding"/>
    <property type="evidence" value="ECO:0007669"/>
    <property type="project" value="UniProtKB-KW"/>
</dbReference>
<dbReference type="EMBL" id="JAPDVH010000001">
    <property type="protein sequence ID" value="MCW4156561.1"/>
    <property type="molecule type" value="Genomic_DNA"/>
</dbReference>
<keyword evidence="6" id="KW-0325">Glycoprotein</keyword>
<dbReference type="InterPro" id="IPR052063">
    <property type="entry name" value="Polysaccharide_Lyase_1"/>
</dbReference>
<dbReference type="Pfam" id="PF12951">
    <property type="entry name" value="PATR"/>
    <property type="match status" value="2"/>
</dbReference>
<comment type="subcellular location">
    <subcellularLocation>
        <location evidence="1">Secreted</location>
    </subcellularLocation>
</comment>